<dbReference type="RefSeq" id="WP_157562104.1">
    <property type="nucleotide sequence ID" value="NZ_WQKZ01000001.1"/>
</dbReference>
<organism evidence="2 3">
    <name type="scientific">Hymenobacter ginkgonis</name>
    <dbReference type="NCBI Taxonomy" id="2682976"/>
    <lineage>
        <taxon>Bacteria</taxon>
        <taxon>Pseudomonadati</taxon>
        <taxon>Bacteroidota</taxon>
        <taxon>Cytophagia</taxon>
        <taxon>Cytophagales</taxon>
        <taxon>Hymenobacteraceae</taxon>
        <taxon>Hymenobacter</taxon>
    </lineage>
</organism>
<accession>A0A7K1TAD0</accession>
<sequence length="299" mass="33073">MHVGLSVLIPVFNRDVTRLVSSLRGQVADWPGQVEIVLLDDKSAAEYQAKNRLLAHQPGVRYEELPANIGRAAIRNRLAASAKNEWLLLLDNDSLLPDGQFLARYAQALRAQPAVGLFIGGTTYEATPPAAPALYLRWLYGRAREMQPAAARQRAPGNQLTINNALLDKALLAQFPFDERLRDYGHEDTRFGLALAQAGVRIQHLENPVLHDGLEPAAIFLDKTHQAVRNLAHMLRTDGLGTDARLVQLALRLRRARLAGVGRIALAALAPLLRRHLLAARPSLRALDALKLLWLLQEL</sequence>
<dbReference type="PANTHER" id="PTHR43685">
    <property type="entry name" value="GLYCOSYLTRANSFERASE"/>
    <property type="match status" value="1"/>
</dbReference>
<dbReference type="AlphaFoldDB" id="A0A7K1TAD0"/>
<dbReference type="Pfam" id="PF00535">
    <property type="entry name" value="Glycos_transf_2"/>
    <property type="match status" value="1"/>
</dbReference>
<evidence type="ECO:0000313" key="2">
    <source>
        <dbReference type="EMBL" id="MVN75358.1"/>
    </source>
</evidence>
<feature type="domain" description="Glycosyltransferase 2-like" evidence="1">
    <location>
        <begin position="6"/>
        <end position="115"/>
    </location>
</feature>
<evidence type="ECO:0000259" key="1">
    <source>
        <dbReference type="Pfam" id="PF00535"/>
    </source>
</evidence>
<gene>
    <name evidence="2" type="ORF">GO988_03375</name>
</gene>
<dbReference type="InterPro" id="IPR001173">
    <property type="entry name" value="Glyco_trans_2-like"/>
</dbReference>
<comment type="caution">
    <text evidence="2">The sequence shown here is derived from an EMBL/GenBank/DDBJ whole genome shotgun (WGS) entry which is preliminary data.</text>
</comment>
<reference evidence="2 3" key="1">
    <citation type="submission" date="2019-12" db="EMBL/GenBank/DDBJ databases">
        <title>Hymenobacter sp. HMF4947 Genome sequencing and assembly.</title>
        <authorList>
            <person name="Kang H."/>
            <person name="Cha I."/>
            <person name="Kim H."/>
            <person name="Joh K."/>
        </authorList>
    </citation>
    <scope>NUCLEOTIDE SEQUENCE [LARGE SCALE GENOMIC DNA]</scope>
    <source>
        <strain evidence="2 3">HMF4947</strain>
    </source>
</reference>
<evidence type="ECO:0000313" key="3">
    <source>
        <dbReference type="Proteomes" id="UP000441336"/>
    </source>
</evidence>
<dbReference type="InterPro" id="IPR029044">
    <property type="entry name" value="Nucleotide-diphossugar_trans"/>
</dbReference>
<dbReference type="Gene3D" id="3.90.550.10">
    <property type="entry name" value="Spore Coat Polysaccharide Biosynthesis Protein SpsA, Chain A"/>
    <property type="match status" value="1"/>
</dbReference>
<protein>
    <submittedName>
        <fullName evidence="2">Glycosyltransferase</fullName>
    </submittedName>
</protein>
<keyword evidence="2" id="KW-0808">Transferase</keyword>
<dbReference type="SUPFAM" id="SSF53448">
    <property type="entry name" value="Nucleotide-diphospho-sugar transferases"/>
    <property type="match status" value="1"/>
</dbReference>
<keyword evidence="3" id="KW-1185">Reference proteome</keyword>
<dbReference type="Proteomes" id="UP000441336">
    <property type="component" value="Unassembled WGS sequence"/>
</dbReference>
<dbReference type="PANTHER" id="PTHR43685:SF2">
    <property type="entry name" value="GLYCOSYLTRANSFERASE 2-LIKE DOMAIN-CONTAINING PROTEIN"/>
    <property type="match status" value="1"/>
</dbReference>
<proteinExistence type="predicted"/>
<name>A0A7K1TAD0_9BACT</name>
<dbReference type="InterPro" id="IPR050834">
    <property type="entry name" value="Glycosyltransf_2"/>
</dbReference>
<dbReference type="EMBL" id="WQKZ01000001">
    <property type="protein sequence ID" value="MVN75358.1"/>
    <property type="molecule type" value="Genomic_DNA"/>
</dbReference>
<dbReference type="GO" id="GO:0016740">
    <property type="term" value="F:transferase activity"/>
    <property type="evidence" value="ECO:0007669"/>
    <property type="project" value="UniProtKB-KW"/>
</dbReference>